<evidence type="ECO:0000256" key="1">
    <source>
        <dbReference type="SAM" id="Phobius"/>
    </source>
</evidence>
<dbReference type="RefSeq" id="WP_171606398.1">
    <property type="nucleotide sequence ID" value="NZ_WHPF01000002.1"/>
</dbReference>
<gene>
    <name evidence="2" type="ORF">GD597_03330</name>
</gene>
<evidence type="ECO:0008006" key="4">
    <source>
        <dbReference type="Google" id="ProtNLM"/>
    </source>
</evidence>
<keyword evidence="1" id="KW-0472">Membrane</keyword>
<dbReference type="AlphaFoldDB" id="A0A8J8FAL6"/>
<evidence type="ECO:0000313" key="3">
    <source>
        <dbReference type="Proteomes" id="UP000598971"/>
    </source>
</evidence>
<feature type="transmembrane region" description="Helical" evidence="1">
    <location>
        <begin position="179"/>
        <end position="199"/>
    </location>
</feature>
<protein>
    <recommendedName>
        <fullName evidence="4">CCDC81-like prokaryotic HU domain-containing protein</fullName>
    </recommendedName>
</protein>
<evidence type="ECO:0000313" key="2">
    <source>
        <dbReference type="EMBL" id="NNV54478.1"/>
    </source>
</evidence>
<proteinExistence type="predicted"/>
<accession>A0A8J8FAL6</accession>
<name>A0A8J8FAL6_9BACT</name>
<keyword evidence="3" id="KW-1185">Reference proteome</keyword>
<keyword evidence="1" id="KW-0812">Transmembrane</keyword>
<sequence>MHQYCLSYLSLYKNLVLPGLGSFTVEHKPASLQFADKTIDAPSKAIAFVPSNSLYDSGLVRYIASCTGLTIDEITEQFSAFINDMQAQLNSGLVFVLHGIGSLSKQNEVVQFKPLAASGLFFAPMAAQKVIRQNAIHQVRVGEEDKTSAEMHTQLGIVSDTALTEDGLTDDDAPPKEKWLQHALILAAIGIAIIALYFFTR</sequence>
<dbReference type="EMBL" id="WHPF01000002">
    <property type="protein sequence ID" value="NNV54478.1"/>
    <property type="molecule type" value="Genomic_DNA"/>
</dbReference>
<reference evidence="2" key="1">
    <citation type="submission" date="2019-10" db="EMBL/GenBank/DDBJ databases">
        <title>Draft genome sequence of Panacibacter sp. KCS-6.</title>
        <authorList>
            <person name="Yim K.J."/>
        </authorList>
    </citation>
    <scope>NUCLEOTIDE SEQUENCE</scope>
    <source>
        <strain evidence="2">KCS-6</strain>
    </source>
</reference>
<dbReference type="Proteomes" id="UP000598971">
    <property type="component" value="Unassembled WGS sequence"/>
</dbReference>
<organism evidence="2 3">
    <name type="scientific">Limnovirga soli</name>
    <dbReference type="NCBI Taxonomy" id="2656915"/>
    <lineage>
        <taxon>Bacteria</taxon>
        <taxon>Pseudomonadati</taxon>
        <taxon>Bacteroidota</taxon>
        <taxon>Chitinophagia</taxon>
        <taxon>Chitinophagales</taxon>
        <taxon>Chitinophagaceae</taxon>
        <taxon>Limnovirga</taxon>
    </lineage>
</organism>
<comment type="caution">
    <text evidence="2">The sequence shown here is derived from an EMBL/GenBank/DDBJ whole genome shotgun (WGS) entry which is preliminary data.</text>
</comment>
<keyword evidence="1" id="KW-1133">Transmembrane helix</keyword>